<reference evidence="1" key="1">
    <citation type="submission" date="2014-09" db="EMBL/GenBank/DDBJ databases">
        <title>Genome sequence of the luminous mushroom Mycena chlorophos for searching fungal bioluminescence genes.</title>
        <authorList>
            <person name="Tanaka Y."/>
            <person name="Kasuga D."/>
            <person name="Oba Y."/>
            <person name="Hase S."/>
            <person name="Sato K."/>
            <person name="Oba Y."/>
            <person name="Sakakibara Y."/>
        </authorList>
    </citation>
    <scope>NUCLEOTIDE SEQUENCE</scope>
</reference>
<organism evidence="1 2">
    <name type="scientific">Mycena chlorophos</name>
    <name type="common">Agaric fungus</name>
    <name type="synonym">Agaricus chlorophos</name>
    <dbReference type="NCBI Taxonomy" id="658473"/>
    <lineage>
        <taxon>Eukaryota</taxon>
        <taxon>Fungi</taxon>
        <taxon>Dikarya</taxon>
        <taxon>Basidiomycota</taxon>
        <taxon>Agaricomycotina</taxon>
        <taxon>Agaricomycetes</taxon>
        <taxon>Agaricomycetidae</taxon>
        <taxon>Agaricales</taxon>
        <taxon>Marasmiineae</taxon>
        <taxon>Mycenaceae</taxon>
        <taxon>Mycena</taxon>
    </lineage>
</organism>
<dbReference type="EMBL" id="DF842544">
    <property type="protein sequence ID" value="GAT46514.1"/>
    <property type="molecule type" value="Genomic_DNA"/>
</dbReference>
<evidence type="ECO:0000313" key="2">
    <source>
        <dbReference type="Proteomes" id="UP000815677"/>
    </source>
</evidence>
<dbReference type="SUPFAM" id="SSF52047">
    <property type="entry name" value="RNI-like"/>
    <property type="match status" value="1"/>
</dbReference>
<gene>
    <name evidence="1" type="ORF">MCHLO_04034</name>
</gene>
<keyword evidence="2" id="KW-1185">Reference proteome</keyword>
<dbReference type="InterPro" id="IPR032675">
    <property type="entry name" value="LRR_dom_sf"/>
</dbReference>
<dbReference type="Proteomes" id="UP000815677">
    <property type="component" value="Unassembled WGS sequence"/>
</dbReference>
<accession>A0ABQ0L5U7</accession>
<dbReference type="Gene3D" id="3.80.10.10">
    <property type="entry name" value="Ribonuclease Inhibitor"/>
    <property type="match status" value="1"/>
</dbReference>
<name>A0ABQ0L5U7_MYCCL</name>
<evidence type="ECO:0008006" key="3">
    <source>
        <dbReference type="Google" id="ProtNLM"/>
    </source>
</evidence>
<sequence>MESTAALRAQIASVDKEILSARKHLADLETSRDALVAELNRVAVYPVLTLPPEITSEIFIQCLPVPDEPDDGPVRYTYADAPLLLLRVCTTWAHIARSTPPLWSTLNLDVEGWEPEHIDGVLATWFSASRGTTLTLHIWAWEEHGGFAAVMRSLGTHSARVTTLTLQFSPTTLPLFVSSRFRWEALTELHISNESIAERDVDPQTFSTAFDDLLRSSGSLKKLKLHELPLSLVTSRHEQLTHFECSDYSLAQVFEVLKLLPNLLQLDVGPISDDAAYDSLQHHVIHPHLQRLEIAFQDCENDLLEFLTLPQLNTLAFTPRDDTIISNFLARSGAALTTLELTLHHLPHGSVWFSDLDSPLLNSLLELKLVYLPTRHFVRNFLRWMAEDESLPLLQKLSLATAMDMPGFSDIAVKSAAHMSLRNENAAAGEDSELKTQPLRALHVVFEEAIPDGMTFGFKEDVLRDYQELKAQGVDVYFGTPEKSLV</sequence>
<proteinExistence type="predicted"/>
<protein>
    <recommendedName>
        <fullName evidence="3">F-box domain-containing protein</fullName>
    </recommendedName>
</protein>
<evidence type="ECO:0000313" key="1">
    <source>
        <dbReference type="EMBL" id="GAT46514.1"/>
    </source>
</evidence>